<evidence type="ECO:0000259" key="7">
    <source>
        <dbReference type="Pfam" id="PF00535"/>
    </source>
</evidence>
<evidence type="ECO:0000256" key="3">
    <source>
        <dbReference type="ARBA" id="ARBA00022676"/>
    </source>
</evidence>
<dbReference type="AlphaFoldDB" id="A0A8T9Q881"/>
<evidence type="ECO:0000256" key="5">
    <source>
        <dbReference type="ARBA" id="ARBA00023136"/>
    </source>
</evidence>
<protein>
    <submittedName>
        <fullName evidence="8">Glycosyltransferase</fullName>
        <ecNumber evidence="8">2.4.-.-</ecNumber>
    </submittedName>
</protein>
<dbReference type="GO" id="GO:0016757">
    <property type="term" value="F:glycosyltransferase activity"/>
    <property type="evidence" value="ECO:0007669"/>
    <property type="project" value="UniProtKB-KW"/>
</dbReference>
<keyword evidence="5 6" id="KW-0472">Membrane</keyword>
<gene>
    <name evidence="8" type="ORF">MUN79_05185</name>
</gene>
<evidence type="ECO:0000313" key="9">
    <source>
        <dbReference type="Proteomes" id="UP000831796"/>
    </source>
</evidence>
<evidence type="ECO:0000256" key="2">
    <source>
        <dbReference type="ARBA" id="ARBA00022475"/>
    </source>
</evidence>
<keyword evidence="9" id="KW-1185">Reference proteome</keyword>
<dbReference type="RefSeq" id="WP_244676709.1">
    <property type="nucleotide sequence ID" value="NZ_CP095046.1"/>
</dbReference>
<feature type="transmembrane region" description="Helical" evidence="6">
    <location>
        <begin position="329"/>
        <end position="349"/>
    </location>
</feature>
<keyword evidence="2" id="KW-1003">Cell membrane</keyword>
<reference evidence="8" key="1">
    <citation type="submission" date="2022-04" db="EMBL/GenBank/DDBJ databases">
        <title>Hymenobacter sp. isolated from the air.</title>
        <authorList>
            <person name="Won M."/>
            <person name="Lee C.-M."/>
            <person name="Woen H.-Y."/>
            <person name="Kwon S.-W."/>
        </authorList>
    </citation>
    <scope>NUCLEOTIDE SEQUENCE</scope>
    <source>
        <strain evidence="8">5116S-3</strain>
    </source>
</reference>
<feature type="domain" description="Glycosyltransferase 2-like" evidence="7">
    <location>
        <begin position="39"/>
        <end position="207"/>
    </location>
</feature>
<feature type="transmembrane region" description="Helical" evidence="6">
    <location>
        <begin position="299"/>
        <end position="317"/>
    </location>
</feature>
<keyword evidence="6" id="KW-1133">Transmembrane helix</keyword>
<evidence type="ECO:0000256" key="1">
    <source>
        <dbReference type="ARBA" id="ARBA00004236"/>
    </source>
</evidence>
<dbReference type="GO" id="GO:0005886">
    <property type="term" value="C:plasma membrane"/>
    <property type="evidence" value="ECO:0007669"/>
    <property type="project" value="UniProtKB-SubCell"/>
</dbReference>
<proteinExistence type="predicted"/>
<dbReference type="EC" id="2.4.-.-" evidence="8"/>
<feature type="transmembrane region" description="Helical" evidence="6">
    <location>
        <begin position="269"/>
        <end position="287"/>
    </location>
</feature>
<accession>A0A8T9Q881</accession>
<name>A0A8T9Q881_9BACT</name>
<sequence length="365" mass="40564">MLFVTIFFGAFFGIYALILVLLLWPRPALTPLTTTPKVSILIAARNEEANIERCLRALARLNYPADKLEILIGDDASTDDTMGVVQRFIADKPQFRLLPIRQKLGTARGKGNVLAHLCRAATADTFLITDADMALAPDWVQTMLAAAPEGVGVVTGITTASGSLFGRFQGLDWLFGLSLIRLLTDLGLPITAVGNNMLVTRAAYESIGGYEALAFSITEDLQLFDLIVRQGWGYRNIITPSALGISVPQPTVMHLLRQRKRWMKGAVRLPWQLGVLFSSYGFFYTVLGWPGLLPPTTIVLLYAAKIAFQTLFLLITLRQAGHRESLGVLVLYEWYLLLMSLAVLAYTVWPGSILWKERRYRWAEG</sequence>
<dbReference type="Pfam" id="PF00535">
    <property type="entry name" value="Glycos_transf_2"/>
    <property type="match status" value="1"/>
</dbReference>
<dbReference type="InterPro" id="IPR029044">
    <property type="entry name" value="Nucleotide-diphossugar_trans"/>
</dbReference>
<evidence type="ECO:0000313" key="8">
    <source>
        <dbReference type="EMBL" id="UOQ73355.1"/>
    </source>
</evidence>
<evidence type="ECO:0000256" key="6">
    <source>
        <dbReference type="SAM" id="Phobius"/>
    </source>
</evidence>
<keyword evidence="3 8" id="KW-0328">Glycosyltransferase</keyword>
<dbReference type="PANTHER" id="PTHR43646">
    <property type="entry name" value="GLYCOSYLTRANSFERASE"/>
    <property type="match status" value="1"/>
</dbReference>
<dbReference type="Gene3D" id="3.90.550.10">
    <property type="entry name" value="Spore Coat Polysaccharide Biosynthesis Protein SpsA, Chain A"/>
    <property type="match status" value="1"/>
</dbReference>
<dbReference type="KEGG" id="hcu:MUN79_05185"/>
<dbReference type="EMBL" id="CP095046">
    <property type="protein sequence ID" value="UOQ73355.1"/>
    <property type="molecule type" value="Genomic_DNA"/>
</dbReference>
<dbReference type="SUPFAM" id="SSF53448">
    <property type="entry name" value="Nucleotide-diphospho-sugar transferases"/>
    <property type="match status" value="1"/>
</dbReference>
<keyword evidence="4 8" id="KW-0808">Transferase</keyword>
<organism evidence="8 9">
    <name type="scientific">Hymenobacter cellulosilyticus</name>
    <dbReference type="NCBI Taxonomy" id="2932248"/>
    <lineage>
        <taxon>Bacteria</taxon>
        <taxon>Pseudomonadati</taxon>
        <taxon>Bacteroidota</taxon>
        <taxon>Cytophagia</taxon>
        <taxon>Cytophagales</taxon>
        <taxon>Hymenobacteraceae</taxon>
        <taxon>Hymenobacter</taxon>
    </lineage>
</organism>
<comment type="subcellular location">
    <subcellularLocation>
        <location evidence="1">Cell membrane</location>
    </subcellularLocation>
</comment>
<feature type="transmembrane region" description="Helical" evidence="6">
    <location>
        <begin position="6"/>
        <end position="24"/>
    </location>
</feature>
<keyword evidence="6" id="KW-0812">Transmembrane</keyword>
<evidence type="ECO:0000256" key="4">
    <source>
        <dbReference type="ARBA" id="ARBA00022679"/>
    </source>
</evidence>
<dbReference type="InterPro" id="IPR001173">
    <property type="entry name" value="Glyco_trans_2-like"/>
</dbReference>
<dbReference type="Proteomes" id="UP000831796">
    <property type="component" value="Chromosome"/>
</dbReference>
<dbReference type="PANTHER" id="PTHR43646:SF2">
    <property type="entry name" value="GLYCOSYLTRANSFERASE 2-LIKE DOMAIN-CONTAINING PROTEIN"/>
    <property type="match status" value="1"/>
</dbReference>